<reference evidence="8 9" key="2">
    <citation type="submission" date="2018-06" db="EMBL/GenBank/DDBJ databases">
        <title>Metagenomic assembly of (sub)arctic Cyanobacteria and their associated microbiome from non-axenic cultures.</title>
        <authorList>
            <person name="Baurain D."/>
        </authorList>
    </citation>
    <scope>NUCLEOTIDE SEQUENCE [LARGE SCALE GENOMIC DNA]</scope>
    <source>
        <strain evidence="8">ULC027bin1</strain>
    </source>
</reference>
<feature type="domain" description="FAD/NAD(P)-binding" evidence="7">
    <location>
        <begin position="24"/>
        <end position="335"/>
    </location>
</feature>
<evidence type="ECO:0000256" key="1">
    <source>
        <dbReference type="ARBA" id="ARBA00001974"/>
    </source>
</evidence>
<dbReference type="PANTHER" id="PTHR42913:SF4">
    <property type="entry name" value="ALTERNATIVE NAD(P)H-UBIQUINONE OXIDOREDUCTASE C1, CHLOROPLASTIC_MITOCHONDRIAL"/>
    <property type="match status" value="1"/>
</dbReference>
<protein>
    <submittedName>
        <fullName evidence="8">NAD(P)/FAD-dependent oxidoreductase</fullName>
    </submittedName>
</protein>
<dbReference type="InterPro" id="IPR023753">
    <property type="entry name" value="FAD/NAD-binding_dom"/>
</dbReference>
<dbReference type="AlphaFoldDB" id="A0A2W4XGF1"/>
<dbReference type="EMBL" id="QBMP01000076">
    <property type="protein sequence ID" value="PZO56286.1"/>
    <property type="molecule type" value="Genomic_DNA"/>
</dbReference>
<sequence>MLKSSADKMIQTFTTQNTQPIRPHICIVGGGFGGLYTALYLQKYRHLRRSRITLIEPKERFLFTPMMYELITNELKEWEIAPTYSSLIAGTSISWQQTSASAIDLARQTVTTSQGETLTYDYLVVANGAESRPVNIPGVQEHALTFRSLEDSQRLKVRLDQMVRSLSFENPLKNPRMPIPVTIIGGGASGVELAGKVSDYLGDRAQITLIESGPTILKAFATGLRRLAQRALARRKISVLTETLVTNVTAKTLTLRQGNTEQVIPSQLTLWAVGTQPRPWLGEGVPENDYGQRLTRRSLQLISHDNVFVLGDSADVRGRHHQPAPNTAQAAFQAANRVAANLAALTQGKSPKPFNYLHLGDMITLGIGDAGLWSFGITLGGRLAALSRRGVYIFRMPTRRHQVKVARRALSESLNFLKANSI</sequence>
<dbReference type="InterPro" id="IPR051169">
    <property type="entry name" value="NADH-Q_oxidoreductase"/>
</dbReference>
<accession>A0A2W4XGF1</accession>
<reference evidence="9" key="1">
    <citation type="submission" date="2018-04" db="EMBL/GenBank/DDBJ databases">
        <authorList>
            <person name="Cornet L."/>
        </authorList>
    </citation>
    <scope>NUCLEOTIDE SEQUENCE [LARGE SCALE GENOMIC DNA]</scope>
</reference>
<dbReference type="GO" id="GO:0003955">
    <property type="term" value="F:NAD(P)H dehydrogenase (quinone) activity"/>
    <property type="evidence" value="ECO:0007669"/>
    <property type="project" value="TreeGrafter"/>
</dbReference>
<keyword evidence="6" id="KW-0812">Transmembrane</keyword>
<keyword evidence="5" id="KW-0560">Oxidoreductase</keyword>
<proteinExistence type="inferred from homology"/>
<comment type="cofactor">
    <cofactor evidence="1">
        <name>FAD</name>
        <dbReference type="ChEBI" id="CHEBI:57692"/>
    </cofactor>
</comment>
<comment type="similarity">
    <text evidence="2">Belongs to the NADH dehydrogenase family.</text>
</comment>
<evidence type="ECO:0000256" key="4">
    <source>
        <dbReference type="ARBA" id="ARBA00022827"/>
    </source>
</evidence>
<evidence type="ECO:0000259" key="7">
    <source>
        <dbReference type="Pfam" id="PF07992"/>
    </source>
</evidence>
<gene>
    <name evidence="8" type="ORF">DCF15_09115</name>
</gene>
<feature type="transmembrane region" description="Helical" evidence="6">
    <location>
        <begin position="20"/>
        <end position="41"/>
    </location>
</feature>
<dbReference type="PANTHER" id="PTHR42913">
    <property type="entry name" value="APOPTOSIS-INDUCING FACTOR 1"/>
    <property type="match status" value="1"/>
</dbReference>
<evidence type="ECO:0000256" key="3">
    <source>
        <dbReference type="ARBA" id="ARBA00022630"/>
    </source>
</evidence>
<comment type="caution">
    <text evidence="8">The sequence shown here is derived from an EMBL/GenBank/DDBJ whole genome shotgun (WGS) entry which is preliminary data.</text>
</comment>
<dbReference type="InterPro" id="IPR036188">
    <property type="entry name" value="FAD/NAD-bd_sf"/>
</dbReference>
<dbReference type="PRINTS" id="PR00469">
    <property type="entry name" value="PNDRDTASEII"/>
</dbReference>
<dbReference type="SUPFAM" id="SSF51905">
    <property type="entry name" value="FAD/NAD(P)-binding domain"/>
    <property type="match status" value="1"/>
</dbReference>
<dbReference type="Proteomes" id="UP000249794">
    <property type="component" value="Unassembled WGS sequence"/>
</dbReference>
<dbReference type="Gene3D" id="3.50.50.100">
    <property type="match status" value="1"/>
</dbReference>
<keyword evidence="4" id="KW-0274">FAD</keyword>
<keyword evidence="6" id="KW-1133">Transmembrane helix</keyword>
<evidence type="ECO:0000256" key="6">
    <source>
        <dbReference type="SAM" id="Phobius"/>
    </source>
</evidence>
<evidence type="ECO:0000313" key="9">
    <source>
        <dbReference type="Proteomes" id="UP000249794"/>
    </source>
</evidence>
<evidence type="ECO:0000256" key="2">
    <source>
        <dbReference type="ARBA" id="ARBA00005272"/>
    </source>
</evidence>
<evidence type="ECO:0000256" key="5">
    <source>
        <dbReference type="ARBA" id="ARBA00023002"/>
    </source>
</evidence>
<keyword evidence="6" id="KW-0472">Membrane</keyword>
<organism evidence="8 9">
    <name type="scientific">Phormidesmis priestleyi</name>
    <dbReference type="NCBI Taxonomy" id="268141"/>
    <lineage>
        <taxon>Bacteria</taxon>
        <taxon>Bacillati</taxon>
        <taxon>Cyanobacteriota</taxon>
        <taxon>Cyanophyceae</taxon>
        <taxon>Leptolyngbyales</taxon>
        <taxon>Leptolyngbyaceae</taxon>
        <taxon>Phormidesmis</taxon>
    </lineage>
</organism>
<keyword evidence="3" id="KW-0285">Flavoprotein</keyword>
<dbReference type="GO" id="GO:0019646">
    <property type="term" value="P:aerobic electron transport chain"/>
    <property type="evidence" value="ECO:0007669"/>
    <property type="project" value="TreeGrafter"/>
</dbReference>
<name>A0A2W4XGF1_9CYAN</name>
<dbReference type="Pfam" id="PF07992">
    <property type="entry name" value="Pyr_redox_2"/>
    <property type="match status" value="1"/>
</dbReference>
<evidence type="ECO:0000313" key="8">
    <source>
        <dbReference type="EMBL" id="PZO56286.1"/>
    </source>
</evidence>
<dbReference type="PRINTS" id="PR00368">
    <property type="entry name" value="FADPNR"/>
</dbReference>